<comment type="similarity">
    <text evidence="2">Belongs to the bacterial solute-binding protein 8 family.</text>
</comment>
<dbReference type="eggNOG" id="COG0614">
    <property type="taxonomic scope" value="Bacteria"/>
</dbReference>
<dbReference type="SUPFAM" id="SSF53807">
    <property type="entry name" value="Helical backbone' metal receptor"/>
    <property type="match status" value="1"/>
</dbReference>
<keyword evidence="3" id="KW-0813">Transport</keyword>
<evidence type="ECO:0000256" key="4">
    <source>
        <dbReference type="ARBA" id="ARBA00022729"/>
    </source>
</evidence>
<dbReference type="InterPro" id="IPR051313">
    <property type="entry name" value="Bact_iron-sidero_bind"/>
</dbReference>
<dbReference type="AlphaFoldDB" id="V5X6L5"/>
<dbReference type="Pfam" id="PF01497">
    <property type="entry name" value="Peripla_BP_2"/>
    <property type="match status" value="1"/>
</dbReference>
<dbReference type="GeneID" id="43448514"/>
<keyword evidence="8" id="KW-1185">Reference proteome</keyword>
<accession>V5X6L5</accession>
<evidence type="ECO:0000256" key="1">
    <source>
        <dbReference type="ARBA" id="ARBA00004196"/>
    </source>
</evidence>
<dbReference type="PROSITE" id="PS51257">
    <property type="entry name" value="PROKAR_LIPOPROTEIN"/>
    <property type="match status" value="1"/>
</dbReference>
<feature type="signal peptide" evidence="5">
    <location>
        <begin position="1"/>
        <end position="23"/>
    </location>
</feature>
<dbReference type="PROSITE" id="PS50983">
    <property type="entry name" value="FE_B12_PBP"/>
    <property type="match status" value="1"/>
</dbReference>
<dbReference type="InterPro" id="IPR006311">
    <property type="entry name" value="TAT_signal"/>
</dbReference>
<keyword evidence="4 5" id="KW-0732">Signal</keyword>
<name>V5X6L5_MYCNE</name>
<organism evidence="7 8">
    <name type="scientific">Mycolicibacterium neoaurum VKM Ac-1815D</name>
    <dbReference type="NCBI Taxonomy" id="700508"/>
    <lineage>
        <taxon>Bacteria</taxon>
        <taxon>Bacillati</taxon>
        <taxon>Actinomycetota</taxon>
        <taxon>Actinomycetes</taxon>
        <taxon>Mycobacteriales</taxon>
        <taxon>Mycobacteriaceae</taxon>
        <taxon>Mycolicibacterium</taxon>
    </lineage>
</organism>
<dbReference type="KEGG" id="mne:D174_03175"/>
<gene>
    <name evidence="7" type="ORF">D174_03175</name>
</gene>
<feature type="domain" description="Fe/B12 periplasmic-binding" evidence="6">
    <location>
        <begin position="57"/>
        <end position="314"/>
    </location>
</feature>
<proteinExistence type="inferred from homology"/>
<comment type="subcellular location">
    <subcellularLocation>
        <location evidence="1">Cell envelope</location>
    </subcellularLocation>
</comment>
<evidence type="ECO:0000313" key="8">
    <source>
        <dbReference type="Proteomes" id="UP000018763"/>
    </source>
</evidence>
<dbReference type="GO" id="GO:0030288">
    <property type="term" value="C:outer membrane-bounded periplasmic space"/>
    <property type="evidence" value="ECO:0007669"/>
    <property type="project" value="TreeGrafter"/>
</dbReference>
<dbReference type="GO" id="GO:1901678">
    <property type="term" value="P:iron coordination entity transport"/>
    <property type="evidence" value="ECO:0007669"/>
    <property type="project" value="UniProtKB-ARBA"/>
</dbReference>
<dbReference type="PROSITE" id="PS51318">
    <property type="entry name" value="TAT"/>
    <property type="match status" value="1"/>
</dbReference>
<evidence type="ECO:0000259" key="6">
    <source>
        <dbReference type="PROSITE" id="PS50983"/>
    </source>
</evidence>
<evidence type="ECO:0000256" key="5">
    <source>
        <dbReference type="SAM" id="SignalP"/>
    </source>
</evidence>
<dbReference type="InterPro" id="IPR002491">
    <property type="entry name" value="ABC_transptr_periplasmic_BD"/>
</dbReference>
<sequence length="315" mass="32958">MPTPWSRRGFLLALAAGSAAAAAACSSEQRPGAVADDGSVTIRHAFGETRVPAPPTRVVSAGLTGQDCLMAVGVTPVGVTEWFGGQPFATWPWALPALGAARPAVLNLDNGIDVDAIATLDPDLIIATNAGLDRDTYDRLSDVAPTIAQSGTQAFFEPWKDQAAAIGAAVFKHDEMTRLIADVDTRFTTVGTENPQFKDKRALLLQGSLEGGDVVVTPPGWRTEFLTQLGFTVADTDATVPRDRMAQVLGAADVLIWCADDAETAVLTADPIIAERGARNVFTGRDLAAAIAFSSPLSLPAVADQLPAMLRPALA</sequence>
<evidence type="ECO:0000313" key="7">
    <source>
        <dbReference type="EMBL" id="AHC23652.1"/>
    </source>
</evidence>
<dbReference type="RefSeq" id="WP_023985157.1">
    <property type="nucleotide sequence ID" value="NC_023036.2"/>
</dbReference>
<dbReference type="PANTHER" id="PTHR30532">
    <property type="entry name" value="IRON III DICITRATE-BINDING PERIPLASMIC PROTEIN"/>
    <property type="match status" value="1"/>
</dbReference>
<dbReference type="HOGENOM" id="CLU_038034_1_1_11"/>
<dbReference type="EMBL" id="CP006936">
    <property type="protein sequence ID" value="AHC23652.1"/>
    <property type="molecule type" value="Genomic_DNA"/>
</dbReference>
<evidence type="ECO:0000256" key="2">
    <source>
        <dbReference type="ARBA" id="ARBA00008814"/>
    </source>
</evidence>
<dbReference type="PANTHER" id="PTHR30532:SF24">
    <property type="entry name" value="FERRIC ENTEROBACTIN-BINDING PERIPLASMIC PROTEIN FEPB"/>
    <property type="match status" value="1"/>
</dbReference>
<protein>
    <submittedName>
        <fullName evidence="7">Iron ABC transporter substrate-binding protein</fullName>
    </submittedName>
</protein>
<dbReference type="Gene3D" id="3.40.50.1980">
    <property type="entry name" value="Nitrogenase molybdenum iron protein domain"/>
    <property type="match status" value="2"/>
</dbReference>
<evidence type="ECO:0000256" key="3">
    <source>
        <dbReference type="ARBA" id="ARBA00022448"/>
    </source>
</evidence>
<reference evidence="7 8" key="1">
    <citation type="journal article" date="2014" name="Genome Announc.">
        <title>Complete Genome Sequence of Sterol-Transforming Mycobacterium neoaurum Strain VKM Ac-1815D.</title>
        <authorList>
            <person name="Shtratnikova V.Y."/>
            <person name="Bragin E.Y."/>
            <person name="Dovbnya D.V."/>
            <person name="Pekov Y.A."/>
            <person name="Schelkunov M.I."/>
            <person name="Strizhov N."/>
            <person name="Ivashina T.V."/>
            <person name="Ashapkin V.V."/>
            <person name="Donova M.V."/>
        </authorList>
    </citation>
    <scope>NUCLEOTIDE SEQUENCE [LARGE SCALE GENOMIC DNA]</scope>
    <source>
        <strain evidence="7 8">VKM Ac-1815D</strain>
    </source>
</reference>
<dbReference type="Proteomes" id="UP000018763">
    <property type="component" value="Chromosome"/>
</dbReference>
<feature type="chain" id="PRO_5038572915" evidence="5">
    <location>
        <begin position="24"/>
        <end position="315"/>
    </location>
</feature>